<dbReference type="InterPro" id="IPR022550">
    <property type="entry name" value="NTP_transf_8"/>
</dbReference>
<feature type="domain" description="Nucleotidyltransferase-like" evidence="1">
    <location>
        <begin position="97"/>
        <end position="307"/>
    </location>
</feature>
<comment type="caution">
    <text evidence="2">The sequence shown here is derived from an EMBL/GenBank/DDBJ whole genome shotgun (WGS) entry which is preliminary data.</text>
</comment>
<evidence type="ECO:0000259" key="1">
    <source>
        <dbReference type="Pfam" id="PF12281"/>
    </source>
</evidence>
<accession>A0A7C9R5J2</accession>
<dbReference type="EMBL" id="JAAKZG010000002">
    <property type="protein sequence ID" value="NGN40522.1"/>
    <property type="molecule type" value="Genomic_DNA"/>
</dbReference>
<sequence>MSAELLDRALDAQFDLDFDEAGTFKKRTVKDRDYWYYKPSERGRDEPMREKYVGPADDPEIASRVARFRQIKDDYQARRKIVATLVREARLFRPEQRVGDAVEALWKAGLFRVRACLVGTIAYQTYGTVLGYRMADTAMQTGDIDIAQFHSVSVAVDDSIPPVLDVLKSVDDKFRPVPQLGDEHGAAKFQASGGLRVEFLTPNRGSDDYLGKPAKLPALGGATAEPLRFLDFLIHQPIRTVMLHKGGVPILVPDPARYAVHKLIVSARRRQENGKDLKDLRQAQNLALALSETGRLEDLRDAYDEAISRGPQWREAIAKSLDRLNMLGVNAFDALKPAKK</sequence>
<keyword evidence="3" id="KW-1185">Reference proteome</keyword>
<name>A0A7C9R5J2_9HYPH</name>
<evidence type="ECO:0000313" key="3">
    <source>
        <dbReference type="Proteomes" id="UP000481252"/>
    </source>
</evidence>
<dbReference type="InterPro" id="IPR058575">
    <property type="entry name" value="NTP_transf_8_dom"/>
</dbReference>
<organism evidence="2 3">
    <name type="scientific">Mesorhizobium zhangyense</name>
    <dbReference type="NCBI Taxonomy" id="1776730"/>
    <lineage>
        <taxon>Bacteria</taxon>
        <taxon>Pseudomonadati</taxon>
        <taxon>Pseudomonadota</taxon>
        <taxon>Alphaproteobacteria</taxon>
        <taxon>Hyphomicrobiales</taxon>
        <taxon>Phyllobacteriaceae</taxon>
        <taxon>Mesorhizobium</taxon>
    </lineage>
</organism>
<proteinExistence type="predicted"/>
<dbReference type="PIRSF" id="PIRSF031854">
    <property type="entry name" value="UCP031854"/>
    <property type="match status" value="1"/>
</dbReference>
<gene>
    <name evidence="2" type="ORF">G6N74_05550</name>
</gene>
<protein>
    <recommendedName>
        <fullName evidence="1">Nucleotidyltransferase-like domain-containing protein</fullName>
    </recommendedName>
</protein>
<dbReference type="AlphaFoldDB" id="A0A7C9R5J2"/>
<dbReference type="Pfam" id="PF12281">
    <property type="entry name" value="NTP_transf_8"/>
    <property type="match status" value="1"/>
</dbReference>
<evidence type="ECO:0000313" key="2">
    <source>
        <dbReference type="EMBL" id="NGN40522.1"/>
    </source>
</evidence>
<dbReference type="Proteomes" id="UP000481252">
    <property type="component" value="Unassembled WGS sequence"/>
</dbReference>
<reference evidence="2 3" key="1">
    <citation type="submission" date="2020-02" db="EMBL/GenBank/DDBJ databases">
        <title>Genome sequence of the type strain CGMCC 1.15528 of Mesorhizobium zhangyense.</title>
        <authorList>
            <person name="Gao J."/>
            <person name="Sun J."/>
        </authorList>
    </citation>
    <scope>NUCLEOTIDE SEQUENCE [LARGE SCALE GENOMIC DNA]</scope>
    <source>
        <strain evidence="2 3">CGMCC 1.15528</strain>
    </source>
</reference>